<evidence type="ECO:0000313" key="2">
    <source>
        <dbReference type="Proteomes" id="UP001193081"/>
    </source>
</evidence>
<dbReference type="Proteomes" id="UP001193081">
    <property type="component" value="Unassembled WGS sequence"/>
</dbReference>
<name>A0ABS4DD73_9CHLR</name>
<proteinExistence type="predicted"/>
<keyword evidence="2" id="KW-1185">Reference proteome</keyword>
<protein>
    <submittedName>
        <fullName evidence="1">Uncharacterized protein</fullName>
    </submittedName>
</protein>
<evidence type="ECO:0000313" key="1">
    <source>
        <dbReference type="EMBL" id="MBP1467388.1"/>
    </source>
</evidence>
<organism evidence="1 2">
    <name type="scientific">Candidatus Chloroploca mongolica</name>
    <dbReference type="NCBI Taxonomy" id="2528176"/>
    <lineage>
        <taxon>Bacteria</taxon>
        <taxon>Bacillati</taxon>
        <taxon>Chloroflexota</taxon>
        <taxon>Chloroflexia</taxon>
        <taxon>Chloroflexales</taxon>
        <taxon>Chloroflexineae</taxon>
        <taxon>Oscillochloridaceae</taxon>
        <taxon>Candidatus Chloroploca</taxon>
    </lineage>
</organism>
<dbReference type="EMBL" id="SIJK02000033">
    <property type="protein sequence ID" value="MBP1467388.1"/>
    <property type="molecule type" value="Genomic_DNA"/>
</dbReference>
<reference evidence="1 2" key="1">
    <citation type="submission" date="2021-03" db="EMBL/GenBank/DDBJ databases">
        <authorList>
            <person name="Grouzdev D.S."/>
        </authorList>
    </citation>
    <scope>NUCLEOTIDE SEQUENCE [LARGE SCALE GENOMIC DNA]</scope>
    <source>
        <strain evidence="1 2">M50-1</strain>
    </source>
</reference>
<gene>
    <name evidence="1" type="ORF">EYB53_016870</name>
</gene>
<dbReference type="RefSeq" id="WP_135479588.1">
    <property type="nucleotide sequence ID" value="NZ_SIJK02000033.1"/>
</dbReference>
<accession>A0ABS4DD73</accession>
<comment type="caution">
    <text evidence="1">The sequence shown here is derived from an EMBL/GenBank/DDBJ whole genome shotgun (WGS) entry which is preliminary data.</text>
</comment>
<sequence length="79" mass="8507">MTALLQQAIAAITKLPGAQQDAIARRLLLELADDAAWEARFAATTDAQWDHLTAQVRHAIATGATETLESVFPPPDSRP</sequence>